<keyword evidence="1" id="KW-1133">Transmembrane helix</keyword>
<dbReference type="Proteomes" id="UP000297273">
    <property type="component" value="Unassembled WGS sequence"/>
</dbReference>
<dbReference type="InterPro" id="IPR010364">
    <property type="entry name" value="Uncharacterised_IM_CreD"/>
</dbReference>
<evidence type="ECO:0000313" key="2">
    <source>
        <dbReference type="EMBL" id="TGJ98582.1"/>
    </source>
</evidence>
<dbReference type="RefSeq" id="WP_135642613.1">
    <property type="nucleotide sequence ID" value="NZ_RQER01000011.1"/>
</dbReference>
<evidence type="ECO:0000256" key="1">
    <source>
        <dbReference type="SAM" id="Phobius"/>
    </source>
</evidence>
<sequence length="440" mass="49153">MFKIQSSVNLRILILGLMLLGFLIPLGMVGGLVSERQERARSSVQEIGSKWGMPQTVAGPFLVVPYTFYSEKNQDGISTEIEGEIYFLPDELDMETDLKTEKRKRGIYEAILYSGDLKIKGNFKTPSRTDFPNGTKSIQWENARLIVSISDPKGIGNDLELVVAGKEKTFQPGSSSPFIHSGLYAKHDLSRSNHPLSFQIKIPVKGSESMYLVPLGKRSLIHMSSDWKDPSFEGAILPKSRNITESGFQAEWESSYFGRNYPQTITYMDSNTMELILYSGYGVRLIVPVDHYLKLDRSLKYAILFLATSFTLFFLLEIFGGKILHPLQYLMIGSAMVIFYILTLSLSEQLGFGPAYIVASIAVSGLVSYYAGAVLQSVKRGILAGAYYIGLYSFLYVVLDSEDNSLLLGSVAIFVLLAVLMHLTRKIDWYSFGSKEKQVV</sequence>
<dbReference type="AlphaFoldDB" id="A0A5F1ZX99"/>
<keyword evidence="4" id="KW-1185">Reference proteome</keyword>
<dbReference type="EMBL" id="RQER01000011">
    <property type="protein sequence ID" value="TGJ98582.1"/>
    <property type="molecule type" value="Genomic_DNA"/>
</dbReference>
<dbReference type="GO" id="GO:0005886">
    <property type="term" value="C:plasma membrane"/>
    <property type="evidence" value="ECO:0007669"/>
    <property type="project" value="TreeGrafter"/>
</dbReference>
<dbReference type="PANTHER" id="PTHR30092">
    <property type="entry name" value="INNER MEMBRANE PROTEIN CRED"/>
    <property type="match status" value="1"/>
</dbReference>
<dbReference type="PANTHER" id="PTHR30092:SF0">
    <property type="entry name" value="INNER MEMBRANE PROTEIN CRED"/>
    <property type="match status" value="1"/>
</dbReference>
<name>A0A5F1ZX99_9LEPT</name>
<evidence type="ECO:0000313" key="4">
    <source>
        <dbReference type="Proteomes" id="UP000297273"/>
    </source>
</evidence>
<feature type="transmembrane region" description="Helical" evidence="1">
    <location>
        <begin position="327"/>
        <end position="347"/>
    </location>
</feature>
<reference evidence="3" key="1">
    <citation type="submission" date="2018-10" db="EMBL/GenBank/DDBJ databases">
        <authorList>
            <person name="Vincent A.T."/>
            <person name="Schiettekatte O."/>
            <person name="Bourhy P."/>
            <person name="Veyrier F.J."/>
            <person name="Picardeau M."/>
        </authorList>
    </citation>
    <scope>NUCLEOTIDE SEQUENCE</scope>
    <source>
        <strain evidence="3">201702690</strain>
    </source>
</reference>
<dbReference type="NCBIfam" id="NF008712">
    <property type="entry name" value="PRK11715.1-1"/>
    <property type="match status" value="1"/>
</dbReference>
<proteinExistence type="predicted"/>
<dbReference type="Pfam" id="PF06123">
    <property type="entry name" value="CreD"/>
    <property type="match status" value="1"/>
</dbReference>
<comment type="caution">
    <text evidence="2">The sequence shown here is derived from an EMBL/GenBank/DDBJ whole genome shotgun (WGS) entry which is preliminary data.</text>
</comment>
<evidence type="ECO:0000313" key="3">
    <source>
        <dbReference type="EMBL" id="TGL43495.1"/>
    </source>
</evidence>
<keyword evidence="1" id="KW-0812">Transmembrane</keyword>
<dbReference type="OrthoDB" id="9791851at2"/>
<gene>
    <name evidence="2" type="primary">creD</name>
    <name evidence="2" type="ORF">EHO57_18505</name>
    <name evidence="3" type="ORF">EHQ53_02365</name>
</gene>
<feature type="transmembrane region" description="Helical" evidence="1">
    <location>
        <begin position="382"/>
        <end position="399"/>
    </location>
</feature>
<organism evidence="2 5">
    <name type="scientific">Leptospira langatensis</name>
    <dbReference type="NCBI Taxonomy" id="2484983"/>
    <lineage>
        <taxon>Bacteria</taxon>
        <taxon>Pseudomonadati</taxon>
        <taxon>Spirochaetota</taxon>
        <taxon>Spirochaetia</taxon>
        <taxon>Leptospirales</taxon>
        <taxon>Leptospiraceae</taxon>
        <taxon>Leptospira</taxon>
    </lineage>
</organism>
<keyword evidence="1" id="KW-0472">Membrane</keyword>
<feature type="transmembrane region" description="Helical" evidence="1">
    <location>
        <begin position="299"/>
        <end position="320"/>
    </location>
</feature>
<dbReference type="EMBL" id="RQGC01000001">
    <property type="protein sequence ID" value="TGL43495.1"/>
    <property type="molecule type" value="Genomic_DNA"/>
</dbReference>
<feature type="transmembrane region" description="Helical" evidence="1">
    <location>
        <begin position="405"/>
        <end position="423"/>
    </location>
</feature>
<dbReference type="Proteomes" id="UP000297946">
    <property type="component" value="Unassembled WGS sequence"/>
</dbReference>
<protein>
    <submittedName>
        <fullName evidence="2">Cell envelope integrity protein CreD</fullName>
    </submittedName>
</protein>
<feature type="transmembrane region" description="Helical" evidence="1">
    <location>
        <begin position="353"/>
        <end position="375"/>
    </location>
</feature>
<evidence type="ECO:0000313" key="5">
    <source>
        <dbReference type="Proteomes" id="UP000297946"/>
    </source>
</evidence>
<accession>A0A5F1ZX99</accession>
<feature type="transmembrane region" description="Helical" evidence="1">
    <location>
        <begin position="12"/>
        <end position="33"/>
    </location>
</feature>
<reference evidence="2 5" key="2">
    <citation type="journal article" date="2019" name="PLoS Negl. Trop. Dis.">
        <title>Revisiting the worldwide diversity of Leptospira species in the environment.</title>
        <authorList>
            <person name="Vincent A.T."/>
            <person name="Schiettekatte O."/>
            <person name="Bourhy P."/>
            <person name="Veyrier F.J."/>
            <person name="Picardeau M."/>
        </authorList>
    </citation>
    <scope>NUCLEOTIDE SEQUENCE [LARGE SCALE GENOMIC DNA]</scope>
    <source>
        <strain evidence="3">201702690</strain>
        <strain evidence="2 5">SSW18</strain>
    </source>
</reference>
<dbReference type="PIRSF" id="PIRSF004548">
    <property type="entry name" value="CreD"/>
    <property type="match status" value="1"/>
</dbReference>